<dbReference type="AlphaFoldDB" id="A0A4P9X812"/>
<dbReference type="InterPro" id="IPR006140">
    <property type="entry name" value="D-isomer_DH_NAD-bd"/>
</dbReference>
<dbReference type="SUPFAM" id="SSF55021">
    <property type="entry name" value="ACT-like"/>
    <property type="match status" value="1"/>
</dbReference>
<dbReference type="Pfam" id="PF02826">
    <property type="entry name" value="2-Hacid_dh_C"/>
    <property type="match status" value="1"/>
</dbReference>
<accession>A0A4P9X812</accession>
<keyword evidence="4" id="KW-0520">NAD</keyword>
<comment type="similarity">
    <text evidence="1 6">Belongs to the D-isomer specific 2-hydroxyacid dehydrogenase family.</text>
</comment>
<dbReference type="InterPro" id="IPR050857">
    <property type="entry name" value="D-2-hydroxyacid_DH"/>
</dbReference>
<dbReference type="FunFam" id="3.40.50.720:FF:000041">
    <property type="entry name" value="D-3-phosphoglycerate dehydrogenase"/>
    <property type="match status" value="1"/>
</dbReference>
<dbReference type="GO" id="GO:0004617">
    <property type="term" value="F:phosphoglycerate dehydrogenase activity"/>
    <property type="evidence" value="ECO:0007669"/>
    <property type="project" value="UniProtKB-ARBA"/>
</dbReference>
<dbReference type="CDD" id="cd12176">
    <property type="entry name" value="PGDH_3"/>
    <property type="match status" value="1"/>
</dbReference>
<dbReference type="NCBIfam" id="NF008759">
    <property type="entry name" value="PRK11790.1"/>
    <property type="match status" value="1"/>
</dbReference>
<dbReference type="InterPro" id="IPR006139">
    <property type="entry name" value="D-isomer_2_OHA_DH_cat_dom"/>
</dbReference>
<dbReference type="SUPFAM" id="SSF52283">
    <property type="entry name" value="Formate/glycerate dehydrogenase catalytic domain-like"/>
    <property type="match status" value="1"/>
</dbReference>
<evidence type="ECO:0000313" key="8">
    <source>
        <dbReference type="EMBL" id="RKP01385.1"/>
    </source>
</evidence>
<dbReference type="InterPro" id="IPR036291">
    <property type="entry name" value="NAD(P)-bd_dom_sf"/>
</dbReference>
<dbReference type="Proteomes" id="UP000274922">
    <property type="component" value="Unassembled WGS sequence"/>
</dbReference>
<dbReference type="GO" id="GO:0006564">
    <property type="term" value="P:L-serine biosynthetic process"/>
    <property type="evidence" value="ECO:0007669"/>
    <property type="project" value="UniProtKB-ARBA"/>
</dbReference>
<keyword evidence="9" id="KW-1185">Reference proteome</keyword>
<dbReference type="SMART" id="SM00997">
    <property type="entry name" value="AdoHcyase_NAD"/>
    <property type="match status" value="1"/>
</dbReference>
<evidence type="ECO:0000313" key="9">
    <source>
        <dbReference type="Proteomes" id="UP000274922"/>
    </source>
</evidence>
<dbReference type="OrthoDB" id="418179at2759"/>
<reference evidence="9" key="1">
    <citation type="journal article" date="2018" name="Nat. Microbiol.">
        <title>Leveraging single-cell genomics to expand the fungal tree of life.</title>
        <authorList>
            <person name="Ahrendt S.R."/>
            <person name="Quandt C.A."/>
            <person name="Ciobanu D."/>
            <person name="Clum A."/>
            <person name="Salamov A."/>
            <person name="Andreopoulos B."/>
            <person name="Cheng J.F."/>
            <person name="Woyke T."/>
            <person name="Pelin A."/>
            <person name="Henrissat B."/>
            <person name="Reynolds N.K."/>
            <person name="Benny G.L."/>
            <person name="Smith M.E."/>
            <person name="James T.Y."/>
            <person name="Grigoriev I.V."/>
        </authorList>
    </citation>
    <scope>NUCLEOTIDE SEQUENCE [LARGE SCALE GENOMIC DNA]</scope>
    <source>
        <strain evidence="9">ATCC 52028</strain>
    </source>
</reference>
<keyword evidence="3 6" id="KW-0560">Oxidoreductase</keyword>
<dbReference type="EMBL" id="ML014174">
    <property type="protein sequence ID" value="RKP01385.1"/>
    <property type="molecule type" value="Genomic_DNA"/>
</dbReference>
<evidence type="ECO:0000259" key="7">
    <source>
        <dbReference type="SMART" id="SM00997"/>
    </source>
</evidence>
<dbReference type="Gene3D" id="3.40.50.720">
    <property type="entry name" value="NAD(P)-binding Rossmann-like Domain"/>
    <property type="match status" value="2"/>
</dbReference>
<dbReference type="STRING" id="1555241.A0A4P9X812"/>
<name>A0A4P9X812_9FUNG</name>
<dbReference type="InterPro" id="IPR015878">
    <property type="entry name" value="Ado_hCys_hydrolase_NAD-bd"/>
</dbReference>
<evidence type="ECO:0000256" key="3">
    <source>
        <dbReference type="ARBA" id="ARBA00023002"/>
    </source>
</evidence>
<dbReference type="InterPro" id="IPR029753">
    <property type="entry name" value="D-isomer_DH_CS"/>
</dbReference>
<sequence>MAAANEGADNALLQGGPRNTPARVLKPFDRGEIKVLLLEGVAETGVELLTKAGYQVEYHVKALPVEQLIEKIAHVHVVGIRSKTQLTAEVLQHAKKLQAIGCFCIGTNQVDLDYAAQKGICVFNSPFSNSRSVAELVMAEVVCLARQIADRVREMHDGNWQKKSAGCREIRSKTLGIVGYGHIGTQLSVMADAMGMKVIFFDVLQIMPLGTAQPMDTLDEVLEQADFVTLHVPDTPETRNMITREELMRMKKGAYLINASRGTVVDIEALAEALRSGHLAGAAVDVYPSEPLANGAGWENPLRGCPNTILTPHIGGSTEEAQYAIGVEVGAALTKFVNTGCTLNAVNFPETDLRPSTTTVETARIINCHRNVPGVLKQINKILSDYNIEKQISDSNGAVAYFMADVVIPNDKTLAQLYMSLSKIDEAINTRILY</sequence>
<evidence type="ECO:0000256" key="1">
    <source>
        <dbReference type="ARBA" id="ARBA00005854"/>
    </source>
</evidence>
<dbReference type="Gene3D" id="3.30.70.260">
    <property type="match status" value="1"/>
</dbReference>
<proteinExistence type="inferred from homology"/>
<dbReference type="PROSITE" id="PS00065">
    <property type="entry name" value="D_2_HYDROXYACID_DH_1"/>
    <property type="match status" value="1"/>
</dbReference>
<dbReference type="GO" id="GO:0051287">
    <property type="term" value="F:NAD binding"/>
    <property type="evidence" value="ECO:0007669"/>
    <property type="project" value="InterPro"/>
</dbReference>
<protein>
    <recommendedName>
        <fullName evidence="7">S-adenosyl-L-homocysteine hydrolase NAD binding domain-containing protein</fullName>
    </recommendedName>
</protein>
<evidence type="ECO:0000256" key="4">
    <source>
        <dbReference type="ARBA" id="ARBA00023027"/>
    </source>
</evidence>
<organism evidence="8 9">
    <name type="scientific">Caulochytrium protostelioides</name>
    <dbReference type="NCBI Taxonomy" id="1555241"/>
    <lineage>
        <taxon>Eukaryota</taxon>
        <taxon>Fungi</taxon>
        <taxon>Fungi incertae sedis</taxon>
        <taxon>Chytridiomycota</taxon>
        <taxon>Chytridiomycota incertae sedis</taxon>
        <taxon>Chytridiomycetes</taxon>
        <taxon>Caulochytriales</taxon>
        <taxon>Caulochytriaceae</taxon>
        <taxon>Caulochytrium</taxon>
    </lineage>
</organism>
<dbReference type="InterPro" id="IPR029752">
    <property type="entry name" value="D-isomer_DH_CS1"/>
</dbReference>
<evidence type="ECO:0000256" key="5">
    <source>
        <dbReference type="ARBA" id="ARBA00029440"/>
    </source>
</evidence>
<keyword evidence="2" id="KW-0028">Amino-acid biosynthesis</keyword>
<dbReference type="PROSITE" id="PS00671">
    <property type="entry name" value="D_2_HYDROXYACID_DH_3"/>
    <property type="match status" value="1"/>
</dbReference>
<dbReference type="PANTHER" id="PTHR42789:SF1">
    <property type="entry name" value="D-ISOMER SPECIFIC 2-HYDROXYACID DEHYDROGENASE FAMILY PROTEIN (AFU_ORTHOLOGUE AFUA_6G10090)"/>
    <property type="match status" value="1"/>
</dbReference>
<dbReference type="InterPro" id="IPR045865">
    <property type="entry name" value="ACT-like_dom_sf"/>
</dbReference>
<gene>
    <name evidence="8" type="ORF">CXG81DRAFT_29761</name>
</gene>
<dbReference type="SUPFAM" id="SSF51735">
    <property type="entry name" value="NAD(P)-binding Rossmann-fold domains"/>
    <property type="match status" value="1"/>
</dbReference>
<dbReference type="PANTHER" id="PTHR42789">
    <property type="entry name" value="D-ISOMER SPECIFIC 2-HYDROXYACID DEHYDROGENASE FAMILY PROTEIN (AFU_ORTHOLOGUE AFUA_6G10090)"/>
    <property type="match status" value="1"/>
</dbReference>
<feature type="domain" description="S-adenosyl-L-homocysteine hydrolase NAD binding" evidence="7">
    <location>
        <begin position="166"/>
        <end position="297"/>
    </location>
</feature>
<dbReference type="Pfam" id="PF00389">
    <property type="entry name" value="2-Hacid_dh"/>
    <property type="match status" value="1"/>
</dbReference>
<evidence type="ECO:0000256" key="2">
    <source>
        <dbReference type="ARBA" id="ARBA00022605"/>
    </source>
</evidence>
<dbReference type="GO" id="GO:0047545">
    <property type="term" value="F:(S)-2-hydroxyglutarate dehydrogenase activity"/>
    <property type="evidence" value="ECO:0007669"/>
    <property type="project" value="UniProtKB-ARBA"/>
</dbReference>
<evidence type="ECO:0000256" key="6">
    <source>
        <dbReference type="RuleBase" id="RU003719"/>
    </source>
</evidence>
<comment type="pathway">
    <text evidence="5">Amino-acid biosynthesis.</text>
</comment>